<proteinExistence type="predicted"/>
<accession>A0A9J6FZ34</accession>
<dbReference type="Gene3D" id="3.80.10.10">
    <property type="entry name" value="Ribonuclease Inhibitor"/>
    <property type="match status" value="1"/>
</dbReference>
<organism evidence="2 3">
    <name type="scientific">Haemaphysalis longicornis</name>
    <name type="common">Bush tick</name>
    <dbReference type="NCBI Taxonomy" id="44386"/>
    <lineage>
        <taxon>Eukaryota</taxon>
        <taxon>Metazoa</taxon>
        <taxon>Ecdysozoa</taxon>
        <taxon>Arthropoda</taxon>
        <taxon>Chelicerata</taxon>
        <taxon>Arachnida</taxon>
        <taxon>Acari</taxon>
        <taxon>Parasitiformes</taxon>
        <taxon>Ixodida</taxon>
        <taxon>Ixodoidea</taxon>
        <taxon>Ixodidae</taxon>
        <taxon>Haemaphysalinae</taxon>
        <taxon>Haemaphysalis</taxon>
    </lineage>
</organism>
<dbReference type="EMBL" id="JABSTR010000004">
    <property type="protein sequence ID" value="KAH9368099.1"/>
    <property type="molecule type" value="Genomic_DNA"/>
</dbReference>
<dbReference type="OrthoDB" id="6480214at2759"/>
<keyword evidence="1" id="KW-0732">Signal</keyword>
<comment type="caution">
    <text evidence="2">The sequence shown here is derived from an EMBL/GenBank/DDBJ whole genome shotgun (WGS) entry which is preliminary data.</text>
</comment>
<evidence type="ECO:0000256" key="1">
    <source>
        <dbReference type="SAM" id="SignalP"/>
    </source>
</evidence>
<reference evidence="2 3" key="1">
    <citation type="journal article" date="2020" name="Cell">
        <title>Large-Scale Comparative Analyses of Tick Genomes Elucidate Their Genetic Diversity and Vector Capacities.</title>
        <authorList>
            <consortium name="Tick Genome and Microbiome Consortium (TIGMIC)"/>
            <person name="Jia N."/>
            <person name="Wang J."/>
            <person name="Shi W."/>
            <person name="Du L."/>
            <person name="Sun Y."/>
            <person name="Zhan W."/>
            <person name="Jiang J.F."/>
            <person name="Wang Q."/>
            <person name="Zhang B."/>
            <person name="Ji P."/>
            <person name="Bell-Sakyi L."/>
            <person name="Cui X.M."/>
            <person name="Yuan T.T."/>
            <person name="Jiang B.G."/>
            <person name="Yang W.F."/>
            <person name="Lam T.T."/>
            <person name="Chang Q.C."/>
            <person name="Ding S.J."/>
            <person name="Wang X.J."/>
            <person name="Zhu J.G."/>
            <person name="Ruan X.D."/>
            <person name="Zhao L."/>
            <person name="Wei J.T."/>
            <person name="Ye R.Z."/>
            <person name="Que T.C."/>
            <person name="Du C.H."/>
            <person name="Zhou Y.H."/>
            <person name="Cheng J.X."/>
            <person name="Dai P.F."/>
            <person name="Guo W.B."/>
            <person name="Han X.H."/>
            <person name="Huang E.J."/>
            <person name="Li L.F."/>
            <person name="Wei W."/>
            <person name="Gao Y.C."/>
            <person name="Liu J.Z."/>
            <person name="Shao H.Z."/>
            <person name="Wang X."/>
            <person name="Wang C.C."/>
            <person name="Yang T.C."/>
            <person name="Huo Q.B."/>
            <person name="Li W."/>
            <person name="Chen H.Y."/>
            <person name="Chen S.E."/>
            <person name="Zhou L.G."/>
            <person name="Ni X.B."/>
            <person name="Tian J.H."/>
            <person name="Sheng Y."/>
            <person name="Liu T."/>
            <person name="Pan Y.S."/>
            <person name="Xia L.Y."/>
            <person name="Li J."/>
            <person name="Zhao F."/>
            <person name="Cao W.C."/>
        </authorList>
    </citation>
    <scope>NUCLEOTIDE SEQUENCE [LARGE SCALE GENOMIC DNA]</scope>
    <source>
        <strain evidence="2">HaeL-2018</strain>
    </source>
</reference>
<evidence type="ECO:0008006" key="4">
    <source>
        <dbReference type="Google" id="ProtNLM"/>
    </source>
</evidence>
<dbReference type="SUPFAM" id="SSF52058">
    <property type="entry name" value="L domain-like"/>
    <property type="match status" value="1"/>
</dbReference>
<evidence type="ECO:0000313" key="3">
    <source>
        <dbReference type="Proteomes" id="UP000821853"/>
    </source>
</evidence>
<protein>
    <recommendedName>
        <fullName evidence="4">Secreted protein</fullName>
    </recommendedName>
</protein>
<name>A0A9J6FZ34_HAELO</name>
<dbReference type="Proteomes" id="UP000821853">
    <property type="component" value="Chromosome 2"/>
</dbReference>
<feature type="signal peptide" evidence="1">
    <location>
        <begin position="1"/>
        <end position="19"/>
    </location>
</feature>
<sequence>MLFCALVSIFISIIPFVVSEPTCTRSPTVSTRYEQFTCSGFDNPDHLFNAVPRELDLPETKLALRDVTLDYFLPQTFARTNASRLTLSNVTVGAYVRGWLQRYYAFEGLEDSLEVFELAENSSYPGSWTLLSDMKSLKELRLVKMTGLRLSSNFAQLPRSVTHVAVIRSTIDSVDANWLASLTNLEKVSVIRCNLVTFARTMLPRPAPKLWRLILE</sequence>
<dbReference type="AlphaFoldDB" id="A0A9J6FZ34"/>
<dbReference type="InterPro" id="IPR032675">
    <property type="entry name" value="LRR_dom_sf"/>
</dbReference>
<gene>
    <name evidence="2" type="ORF">HPB48_013737</name>
</gene>
<dbReference type="VEuPathDB" id="VectorBase:HLOH_061278"/>
<evidence type="ECO:0000313" key="2">
    <source>
        <dbReference type="EMBL" id="KAH9368099.1"/>
    </source>
</evidence>
<feature type="chain" id="PRO_5039925664" description="Secreted protein" evidence="1">
    <location>
        <begin position="20"/>
        <end position="216"/>
    </location>
</feature>
<keyword evidence="3" id="KW-1185">Reference proteome</keyword>